<dbReference type="Proteomes" id="UP001500454">
    <property type="component" value="Unassembled WGS sequence"/>
</dbReference>
<name>A0ABP8JGJ3_9BACT</name>
<comment type="caution">
    <text evidence="2">The sequence shown here is derived from an EMBL/GenBank/DDBJ whole genome shotgun (WGS) entry which is preliminary data.</text>
</comment>
<proteinExistence type="predicted"/>
<accession>A0ABP8JGJ3</accession>
<gene>
    <name evidence="2" type="ORF">GCM10023186_38700</name>
</gene>
<keyword evidence="1" id="KW-0812">Transmembrane</keyword>
<reference evidence="3" key="1">
    <citation type="journal article" date="2019" name="Int. J. Syst. Evol. Microbiol.">
        <title>The Global Catalogue of Microorganisms (GCM) 10K type strain sequencing project: providing services to taxonomists for standard genome sequencing and annotation.</title>
        <authorList>
            <consortium name="The Broad Institute Genomics Platform"/>
            <consortium name="The Broad Institute Genome Sequencing Center for Infectious Disease"/>
            <person name="Wu L."/>
            <person name="Ma J."/>
        </authorList>
    </citation>
    <scope>NUCLEOTIDE SEQUENCE [LARGE SCALE GENOMIC DNA]</scope>
    <source>
        <strain evidence="3">JCM 17924</strain>
    </source>
</reference>
<keyword evidence="3" id="KW-1185">Reference proteome</keyword>
<dbReference type="EMBL" id="BAABHA010000015">
    <property type="protein sequence ID" value="GAA4390492.1"/>
    <property type="molecule type" value="Genomic_DNA"/>
</dbReference>
<keyword evidence="1" id="KW-1133">Transmembrane helix</keyword>
<sequence>MSAEAQTVPVRIDSAAVKTPVTQPDTVKTAPVGLTPDAPVAPLQPRSRWVILGACALITLSTLLLYNVRSR</sequence>
<evidence type="ECO:0000313" key="3">
    <source>
        <dbReference type="Proteomes" id="UP001500454"/>
    </source>
</evidence>
<organism evidence="2 3">
    <name type="scientific">Hymenobacter koreensis</name>
    <dbReference type="NCBI Taxonomy" id="1084523"/>
    <lineage>
        <taxon>Bacteria</taxon>
        <taxon>Pseudomonadati</taxon>
        <taxon>Bacteroidota</taxon>
        <taxon>Cytophagia</taxon>
        <taxon>Cytophagales</taxon>
        <taxon>Hymenobacteraceae</taxon>
        <taxon>Hymenobacter</taxon>
    </lineage>
</organism>
<evidence type="ECO:0000313" key="2">
    <source>
        <dbReference type="EMBL" id="GAA4390492.1"/>
    </source>
</evidence>
<protein>
    <submittedName>
        <fullName evidence="2">Uncharacterized protein</fullName>
    </submittedName>
</protein>
<feature type="transmembrane region" description="Helical" evidence="1">
    <location>
        <begin position="49"/>
        <end position="68"/>
    </location>
</feature>
<keyword evidence="1" id="KW-0472">Membrane</keyword>
<evidence type="ECO:0000256" key="1">
    <source>
        <dbReference type="SAM" id="Phobius"/>
    </source>
</evidence>